<dbReference type="Proteomes" id="UP001062846">
    <property type="component" value="Chromosome 3"/>
</dbReference>
<name>A0ACC0PHB0_RHOML</name>
<dbReference type="EMBL" id="CM046390">
    <property type="protein sequence ID" value="KAI8564102.1"/>
    <property type="molecule type" value="Genomic_DNA"/>
</dbReference>
<accession>A0ACC0PHB0</accession>
<protein>
    <submittedName>
        <fullName evidence="1">Uncharacterized protein</fullName>
    </submittedName>
</protein>
<reference evidence="1" key="1">
    <citation type="submission" date="2022-02" db="EMBL/GenBank/DDBJ databases">
        <title>Plant Genome Project.</title>
        <authorList>
            <person name="Zhang R.-G."/>
        </authorList>
    </citation>
    <scope>NUCLEOTIDE SEQUENCE</scope>
    <source>
        <strain evidence="1">AT1</strain>
    </source>
</reference>
<organism evidence="1 2">
    <name type="scientific">Rhododendron molle</name>
    <name type="common">Chinese azalea</name>
    <name type="synonym">Azalea mollis</name>
    <dbReference type="NCBI Taxonomy" id="49168"/>
    <lineage>
        <taxon>Eukaryota</taxon>
        <taxon>Viridiplantae</taxon>
        <taxon>Streptophyta</taxon>
        <taxon>Embryophyta</taxon>
        <taxon>Tracheophyta</taxon>
        <taxon>Spermatophyta</taxon>
        <taxon>Magnoliopsida</taxon>
        <taxon>eudicotyledons</taxon>
        <taxon>Gunneridae</taxon>
        <taxon>Pentapetalae</taxon>
        <taxon>asterids</taxon>
        <taxon>Ericales</taxon>
        <taxon>Ericaceae</taxon>
        <taxon>Ericoideae</taxon>
        <taxon>Rhodoreae</taxon>
        <taxon>Rhododendron</taxon>
    </lineage>
</organism>
<gene>
    <name evidence="1" type="ORF">RHMOL_Rhmol03G0156300</name>
</gene>
<evidence type="ECO:0000313" key="1">
    <source>
        <dbReference type="EMBL" id="KAI8564102.1"/>
    </source>
</evidence>
<proteinExistence type="predicted"/>
<comment type="caution">
    <text evidence="1">The sequence shown here is derived from an EMBL/GenBank/DDBJ whole genome shotgun (WGS) entry which is preliminary data.</text>
</comment>
<sequence>MDGKHNAVLFLEHSTSIQMPNHCSHDPKKPKTTAKAENRRTNTAQKSKISLECYNRNITAIAARGNSSKHDL</sequence>
<keyword evidence="2" id="KW-1185">Reference proteome</keyword>
<evidence type="ECO:0000313" key="2">
    <source>
        <dbReference type="Proteomes" id="UP001062846"/>
    </source>
</evidence>